<dbReference type="Gene3D" id="2.30.130.40">
    <property type="entry name" value="LON domain-like"/>
    <property type="match status" value="1"/>
</dbReference>
<accession>A0A382ZK07</accession>
<dbReference type="EMBL" id="UINC01184613">
    <property type="protein sequence ID" value="SVD95907.1"/>
    <property type="molecule type" value="Genomic_DNA"/>
</dbReference>
<dbReference type="Pfam" id="PF02190">
    <property type="entry name" value="LON_substr_bdg"/>
    <property type="match status" value="1"/>
</dbReference>
<gene>
    <name evidence="2" type="ORF">METZ01_LOCUS448761</name>
</gene>
<dbReference type="InterPro" id="IPR003111">
    <property type="entry name" value="Lon_prtase_N"/>
</dbReference>
<name>A0A382ZK07_9ZZZZ</name>
<dbReference type="SUPFAM" id="SSF88697">
    <property type="entry name" value="PUA domain-like"/>
    <property type="match status" value="1"/>
</dbReference>
<protein>
    <recommendedName>
        <fullName evidence="1">Lon N-terminal domain-containing protein</fullName>
    </recommendedName>
</protein>
<dbReference type="PROSITE" id="PS51787">
    <property type="entry name" value="LON_N"/>
    <property type="match status" value="1"/>
</dbReference>
<evidence type="ECO:0000259" key="1">
    <source>
        <dbReference type="PROSITE" id="PS51787"/>
    </source>
</evidence>
<feature type="non-terminal residue" evidence="2">
    <location>
        <position position="102"/>
    </location>
</feature>
<sequence length="102" mass="11626">MHIPIFPLNGAVLFPKTNLPLNIFEDRYIAMVDYALSKDRLIGMIQSKNIGELFNIGGLGKIISFNETNDGRYLINLEGISCFVLKKELTKQYNFRIVEAMI</sequence>
<evidence type="ECO:0000313" key="2">
    <source>
        <dbReference type="EMBL" id="SVD95907.1"/>
    </source>
</evidence>
<dbReference type="AlphaFoldDB" id="A0A382ZK07"/>
<dbReference type="PANTHER" id="PTHR46732:SF8">
    <property type="entry name" value="ATP-DEPENDENT PROTEASE LA (LON) DOMAIN PROTEIN"/>
    <property type="match status" value="1"/>
</dbReference>
<dbReference type="InterPro" id="IPR046336">
    <property type="entry name" value="Lon_prtase_N_sf"/>
</dbReference>
<dbReference type="PANTHER" id="PTHR46732">
    <property type="entry name" value="ATP-DEPENDENT PROTEASE LA (LON) DOMAIN PROTEIN"/>
    <property type="match status" value="1"/>
</dbReference>
<dbReference type="InterPro" id="IPR015947">
    <property type="entry name" value="PUA-like_sf"/>
</dbReference>
<reference evidence="2" key="1">
    <citation type="submission" date="2018-05" db="EMBL/GenBank/DDBJ databases">
        <authorList>
            <person name="Lanie J.A."/>
            <person name="Ng W.-L."/>
            <person name="Kazmierczak K.M."/>
            <person name="Andrzejewski T.M."/>
            <person name="Davidsen T.M."/>
            <person name="Wayne K.J."/>
            <person name="Tettelin H."/>
            <person name="Glass J.I."/>
            <person name="Rusch D."/>
            <person name="Podicherti R."/>
            <person name="Tsui H.-C.T."/>
            <person name="Winkler M.E."/>
        </authorList>
    </citation>
    <scope>NUCLEOTIDE SEQUENCE</scope>
</reference>
<proteinExistence type="predicted"/>
<feature type="domain" description="Lon N-terminal" evidence="1">
    <location>
        <begin position="3"/>
        <end position="102"/>
    </location>
</feature>
<organism evidence="2">
    <name type="scientific">marine metagenome</name>
    <dbReference type="NCBI Taxonomy" id="408172"/>
    <lineage>
        <taxon>unclassified sequences</taxon>
        <taxon>metagenomes</taxon>
        <taxon>ecological metagenomes</taxon>
    </lineage>
</organism>